<protein>
    <submittedName>
        <fullName evidence="5">Type I restriction enzyme M protein</fullName>
        <ecNumber evidence="5">2.1.1.72</ecNumber>
    </submittedName>
</protein>
<dbReference type="InterPro" id="IPR029464">
    <property type="entry name" value="HSDR_N"/>
</dbReference>
<dbReference type="EMBL" id="JARXVQ010000001">
    <property type="protein sequence ID" value="MDH6180088.1"/>
    <property type="molecule type" value="Genomic_DNA"/>
</dbReference>
<evidence type="ECO:0000259" key="4">
    <source>
        <dbReference type="Pfam" id="PF13588"/>
    </source>
</evidence>
<evidence type="ECO:0000256" key="1">
    <source>
        <dbReference type="ARBA" id="ARBA00022747"/>
    </source>
</evidence>
<dbReference type="Gene3D" id="3.40.50.150">
    <property type="entry name" value="Vaccinia Virus protein VP39"/>
    <property type="match status" value="1"/>
</dbReference>
<dbReference type="Pfam" id="PF13588">
    <property type="entry name" value="HSDR_N_2"/>
    <property type="match status" value="1"/>
</dbReference>
<dbReference type="InterPro" id="IPR002052">
    <property type="entry name" value="DNA_methylase_N6_adenine_CS"/>
</dbReference>
<name>A0ABT6KJG3_9MICO</name>
<keyword evidence="5" id="KW-0808">Transferase</keyword>
<keyword evidence="6" id="KW-1185">Reference proteome</keyword>
<accession>A0ABT6KJG3</accession>
<dbReference type="EC" id="2.1.1.72" evidence="5"/>
<dbReference type="Proteomes" id="UP001160142">
    <property type="component" value="Unassembled WGS sequence"/>
</dbReference>
<dbReference type="SUPFAM" id="SSF116734">
    <property type="entry name" value="DNA methylase specificity domain"/>
    <property type="match status" value="1"/>
</dbReference>
<keyword evidence="5" id="KW-0489">Methyltransferase</keyword>
<dbReference type="GO" id="GO:0009007">
    <property type="term" value="F:site-specific DNA-methyltransferase (adenine-specific) activity"/>
    <property type="evidence" value="ECO:0007669"/>
    <property type="project" value="UniProtKB-EC"/>
</dbReference>
<dbReference type="InterPro" id="IPR044946">
    <property type="entry name" value="Restrct_endonuc_typeI_TRD_sf"/>
</dbReference>
<dbReference type="RefSeq" id="WP_322132454.1">
    <property type="nucleotide sequence ID" value="NZ_CP085036.1"/>
</dbReference>
<evidence type="ECO:0000256" key="2">
    <source>
        <dbReference type="ARBA" id="ARBA00023125"/>
    </source>
</evidence>
<keyword evidence="2" id="KW-0238">DNA-binding</keyword>
<feature type="domain" description="Type I restriction enzyme R protein N-terminal" evidence="4">
    <location>
        <begin position="29"/>
        <end position="143"/>
    </location>
</feature>
<evidence type="ECO:0000259" key="3">
    <source>
        <dbReference type="Pfam" id="PF02384"/>
    </source>
</evidence>
<dbReference type="GO" id="GO:0032259">
    <property type="term" value="P:methylation"/>
    <property type="evidence" value="ECO:0007669"/>
    <property type="project" value="UniProtKB-KW"/>
</dbReference>
<reference evidence="5 6" key="1">
    <citation type="submission" date="2023-04" db="EMBL/GenBank/DDBJ databases">
        <title>Genome Encyclopedia of Bacteria and Archaea VI: Functional Genomics of Type Strains.</title>
        <authorList>
            <person name="Whitman W."/>
        </authorList>
    </citation>
    <scope>NUCLEOTIDE SEQUENCE [LARGE SCALE GENOMIC DNA]</scope>
    <source>
        <strain evidence="5 6">SG_E_30_P1</strain>
    </source>
</reference>
<dbReference type="Pfam" id="PF02384">
    <property type="entry name" value="N6_Mtase"/>
    <property type="match status" value="1"/>
</dbReference>
<evidence type="ECO:0000313" key="6">
    <source>
        <dbReference type="Proteomes" id="UP001160142"/>
    </source>
</evidence>
<dbReference type="PANTHER" id="PTHR42998:SF1">
    <property type="entry name" value="TYPE I RESTRICTION ENZYME HINDI METHYLASE SUBUNIT"/>
    <property type="match status" value="1"/>
</dbReference>
<keyword evidence="1" id="KW-0680">Restriction system</keyword>
<dbReference type="InterPro" id="IPR029063">
    <property type="entry name" value="SAM-dependent_MTases_sf"/>
</dbReference>
<dbReference type="PRINTS" id="PR00507">
    <property type="entry name" value="N12N6MTFRASE"/>
</dbReference>
<organism evidence="5 6">
    <name type="scientific">Antiquaquibacter oligotrophicus</name>
    <dbReference type="NCBI Taxonomy" id="2880260"/>
    <lineage>
        <taxon>Bacteria</taxon>
        <taxon>Bacillati</taxon>
        <taxon>Actinomycetota</taxon>
        <taxon>Actinomycetes</taxon>
        <taxon>Micrococcales</taxon>
        <taxon>Microbacteriaceae</taxon>
        <taxon>Antiquaquibacter</taxon>
    </lineage>
</organism>
<evidence type="ECO:0000313" key="5">
    <source>
        <dbReference type="EMBL" id="MDH6180088.1"/>
    </source>
</evidence>
<sequence length="870" mass="96935">MTISFDPDFDPATGKIIDFLSGQLLEALPEERVRQTYLKVLHFDYGYPKSVMRREVTILAGANPVVGVDGSPTRADIAVYLSARDATLDNQGRIKFVVECKRPDVTSGRNQLVSYIFNTSAGGGVWYNGDDLQAFRRRTQPENELEVSPKVPSVDETWDAVGRAPKSDLRRPRDVRGLLRVCNNKLHGRGIDGDEEDLTMDMVRIILAKAQDETESGEYPLFYVTSDEYSSSDGRASVAARVQALFRRYADNYPAVFDAHEVIKVSDSAITEVVAVLQEWRVMTRLDDAAEWDIMGSAYEQYTAVNLKRARGQFFTNRLIVDFVVGALDPGGDVRALDPAGGSGGFVTAVLRHVRRKILAETESNPTGREHQLANLRQRLSLVEISPRLVKIAKTAMLLNGDGHAGMTRGDSLGPYENFDAWIQEKANRGQPNLIVTNPPFAGVGEGQISDPEVLDQFALARRWSADESGVLNPNMSSALEHRPPEMLFFERCLDWLKPGGKLGIVMPKSFLDTSTYRNAREMLFSSGQLLGVVTFHKNSFQPDTGVRTCVVLVRKYEPGEVPAGDYPIFMGISQKIGRDSEGRSIFKVGPNGETTDEIDHDLDELLSAFVDLHTGTLIPSEYRFSIDRAALPTDTLNINPQYHLPHLNETLRMVQQLDDSPEWDVLTLAQVEQGIRIFKGPRLRTDNIIVDRPGLQGDSIEPYFTPSALLQDKRESVKWIDLSRASARQLAAFEAVRVRTGDLLVTRSGTIGRIAYISSSLDGAIVSDDAIRVRVSDPELRAYVFSFLQSRAAQEQMRINEYGAVQQHLEPEHVRDLLIPVPTDWRSVVDVVTSAKKFFASKETQDFSMEMILSSLETLYSTPPMPTAQ</sequence>
<dbReference type="SUPFAM" id="SSF53335">
    <property type="entry name" value="S-adenosyl-L-methionine-dependent methyltransferases"/>
    <property type="match status" value="1"/>
</dbReference>
<dbReference type="PANTHER" id="PTHR42998">
    <property type="entry name" value="TYPE I RESTRICTION ENZYME HINDVIIP M PROTEIN-RELATED"/>
    <property type="match status" value="1"/>
</dbReference>
<feature type="domain" description="DNA methylase adenine-specific" evidence="3">
    <location>
        <begin position="292"/>
        <end position="558"/>
    </location>
</feature>
<proteinExistence type="predicted"/>
<dbReference type="InterPro" id="IPR003356">
    <property type="entry name" value="DNA_methylase_A-5"/>
</dbReference>
<dbReference type="InterPro" id="IPR052916">
    <property type="entry name" value="Type-I_RE_MTase_Subunit"/>
</dbReference>
<comment type="caution">
    <text evidence="5">The sequence shown here is derived from an EMBL/GenBank/DDBJ whole genome shotgun (WGS) entry which is preliminary data.</text>
</comment>
<dbReference type="Gene3D" id="3.90.220.20">
    <property type="entry name" value="DNA methylase specificity domains"/>
    <property type="match status" value="1"/>
</dbReference>
<gene>
    <name evidence="5" type="ORF">M2152_000270</name>
</gene>
<dbReference type="PROSITE" id="PS00092">
    <property type="entry name" value="N6_MTASE"/>
    <property type="match status" value="1"/>
</dbReference>